<dbReference type="Proteomes" id="UP000198519">
    <property type="component" value="Unassembled WGS sequence"/>
</dbReference>
<proteinExistence type="predicted"/>
<evidence type="ECO:0000313" key="1">
    <source>
        <dbReference type="EMBL" id="SFM10463.1"/>
    </source>
</evidence>
<accession>A0A1I4N5B5</accession>
<name>A0A1I4N5B5_9GAMM</name>
<keyword evidence="2" id="KW-1185">Reference proteome</keyword>
<sequence>MVTNMPHRKTASIGAMRLFILSVSGSALPIPPQDPHINPCWFERRHLGSSFLIAQA</sequence>
<evidence type="ECO:0000313" key="2">
    <source>
        <dbReference type="Proteomes" id="UP000198519"/>
    </source>
</evidence>
<organism evidence="1 2">
    <name type="scientific">Marinobacter zhejiangensis</name>
    <dbReference type="NCBI Taxonomy" id="488535"/>
    <lineage>
        <taxon>Bacteria</taxon>
        <taxon>Pseudomonadati</taxon>
        <taxon>Pseudomonadota</taxon>
        <taxon>Gammaproteobacteria</taxon>
        <taxon>Pseudomonadales</taxon>
        <taxon>Marinobacteraceae</taxon>
        <taxon>Marinobacter</taxon>
    </lineage>
</organism>
<dbReference type="STRING" id="488535.SAMN04487963_1130"/>
<dbReference type="EMBL" id="FOUE01000002">
    <property type="protein sequence ID" value="SFM10463.1"/>
    <property type="molecule type" value="Genomic_DNA"/>
</dbReference>
<reference evidence="2" key="1">
    <citation type="submission" date="2016-10" db="EMBL/GenBank/DDBJ databases">
        <authorList>
            <person name="Varghese N."/>
            <person name="Submissions S."/>
        </authorList>
    </citation>
    <scope>NUCLEOTIDE SEQUENCE [LARGE SCALE GENOMIC DNA]</scope>
    <source>
        <strain evidence="2">CGMCC 1.7061</strain>
    </source>
</reference>
<dbReference type="AlphaFoldDB" id="A0A1I4N5B5"/>
<gene>
    <name evidence="1" type="ORF">SAMN04487963_1130</name>
</gene>
<protein>
    <submittedName>
        <fullName evidence="1">Uncharacterized protein</fullName>
    </submittedName>
</protein>